<organism evidence="2 3">
    <name type="scientific">Spongiactinospora gelatinilytica</name>
    <dbReference type="NCBI Taxonomy" id="2666298"/>
    <lineage>
        <taxon>Bacteria</taxon>
        <taxon>Bacillati</taxon>
        <taxon>Actinomycetota</taxon>
        <taxon>Actinomycetes</taxon>
        <taxon>Streptosporangiales</taxon>
        <taxon>Streptosporangiaceae</taxon>
        <taxon>Spongiactinospora</taxon>
    </lineage>
</organism>
<dbReference type="Gene3D" id="1.10.260.40">
    <property type="entry name" value="lambda repressor-like DNA-binding domains"/>
    <property type="match status" value="1"/>
</dbReference>
<evidence type="ECO:0000313" key="3">
    <source>
        <dbReference type="Proteomes" id="UP000248544"/>
    </source>
</evidence>
<proteinExistence type="predicted"/>
<dbReference type="InterPro" id="IPR010982">
    <property type="entry name" value="Lambda_DNA-bd_dom_sf"/>
</dbReference>
<protein>
    <submittedName>
        <fullName evidence="2">XRE family transcriptional regulator</fullName>
    </submittedName>
</protein>
<dbReference type="Pfam" id="PF19054">
    <property type="entry name" value="DUF5753"/>
    <property type="match status" value="1"/>
</dbReference>
<dbReference type="SMART" id="SM00530">
    <property type="entry name" value="HTH_XRE"/>
    <property type="match status" value="1"/>
</dbReference>
<feature type="domain" description="HTH cro/C1-type" evidence="1">
    <location>
        <begin position="17"/>
        <end position="71"/>
    </location>
</feature>
<dbReference type="Proteomes" id="UP000248544">
    <property type="component" value="Unassembled WGS sequence"/>
</dbReference>
<accession>A0A2W2HSR9</accession>
<gene>
    <name evidence="2" type="ORF">C1I98_06620</name>
</gene>
<dbReference type="InterPro" id="IPR043917">
    <property type="entry name" value="DUF5753"/>
</dbReference>
<reference evidence="2 3" key="1">
    <citation type="submission" date="2018-01" db="EMBL/GenBank/DDBJ databases">
        <title>Draft genome sequence of Sphaerisporangium sp. 7K107.</title>
        <authorList>
            <person name="Sahin N."/>
            <person name="Saygin H."/>
            <person name="Ay H."/>
        </authorList>
    </citation>
    <scope>NUCLEOTIDE SEQUENCE [LARGE SCALE GENOMIC DNA]</scope>
    <source>
        <strain evidence="2 3">7K107</strain>
    </source>
</reference>
<dbReference type="RefSeq" id="WP_111166180.1">
    <property type="nucleotide sequence ID" value="NZ_POUA01000031.1"/>
</dbReference>
<sequence>MADTSPTVRRRRLAAELRRLRKESGLTSEYVAQQVGLAQSWMSRVESGRQGIRLNDLRVLLDIYHVPTDQREELMTLARQSRQRGWWHSYGDAIPEWFQVRIGLEAEATRLRSYTVELIPGLLQTADYYRRLLISQYPTSGSNDIERMIDFRLARQERLVGNESQDLSFIINEACLHRLRADPETSRGQLTRLTELAELPNVDLRILPFSAGMHTGIDGGFVLLGFAPPDPDVVYIEYRRNSLFLEDATQVESYNCVYRDLHEASLSREETHVLLTGFAKSAAG</sequence>
<comment type="caution">
    <text evidence="2">The sequence shown here is derived from an EMBL/GenBank/DDBJ whole genome shotgun (WGS) entry which is preliminary data.</text>
</comment>
<dbReference type="SUPFAM" id="SSF47413">
    <property type="entry name" value="lambda repressor-like DNA-binding domains"/>
    <property type="match status" value="1"/>
</dbReference>
<dbReference type="InterPro" id="IPR001387">
    <property type="entry name" value="Cro/C1-type_HTH"/>
</dbReference>
<keyword evidence="3" id="KW-1185">Reference proteome</keyword>
<dbReference type="CDD" id="cd00093">
    <property type="entry name" value="HTH_XRE"/>
    <property type="match status" value="1"/>
</dbReference>
<dbReference type="AlphaFoldDB" id="A0A2W2HSR9"/>
<dbReference type="EMBL" id="POUA01000031">
    <property type="protein sequence ID" value="PZG52938.1"/>
    <property type="molecule type" value="Genomic_DNA"/>
</dbReference>
<dbReference type="PROSITE" id="PS50943">
    <property type="entry name" value="HTH_CROC1"/>
    <property type="match status" value="1"/>
</dbReference>
<dbReference type="GO" id="GO:0003677">
    <property type="term" value="F:DNA binding"/>
    <property type="evidence" value="ECO:0007669"/>
    <property type="project" value="InterPro"/>
</dbReference>
<name>A0A2W2HSR9_9ACTN</name>
<evidence type="ECO:0000259" key="1">
    <source>
        <dbReference type="PROSITE" id="PS50943"/>
    </source>
</evidence>
<dbReference type="Pfam" id="PF13560">
    <property type="entry name" value="HTH_31"/>
    <property type="match status" value="1"/>
</dbReference>
<evidence type="ECO:0000313" key="2">
    <source>
        <dbReference type="EMBL" id="PZG52938.1"/>
    </source>
</evidence>